<keyword evidence="5 6" id="KW-0238">DNA-binding</keyword>
<dbReference type="Pfam" id="PF00046">
    <property type="entry name" value="Homeodomain"/>
    <property type="match status" value="1"/>
</dbReference>
<evidence type="ECO:0000313" key="9">
    <source>
        <dbReference type="Proteomes" id="UP000606786"/>
    </source>
</evidence>
<protein>
    <submittedName>
        <fullName evidence="8">(Mediterranean fruit fly) hypothetical protein</fullName>
    </submittedName>
</protein>
<dbReference type="SUPFAM" id="SSF46689">
    <property type="entry name" value="Homeodomain-like"/>
    <property type="match status" value="1"/>
</dbReference>
<dbReference type="InterPro" id="IPR001356">
    <property type="entry name" value="HD"/>
</dbReference>
<keyword evidence="3" id="KW-0805">Transcription regulation</keyword>
<dbReference type="GO" id="GO:0045944">
    <property type="term" value="P:positive regulation of transcription by RNA polymerase II"/>
    <property type="evidence" value="ECO:0007669"/>
    <property type="project" value="InterPro"/>
</dbReference>
<gene>
    <name evidence="8" type="ORF">CCAP1982_LOCUS3266</name>
</gene>
<dbReference type="PROSITE" id="PS50071">
    <property type="entry name" value="HOMEOBOX_2"/>
    <property type="match status" value="1"/>
</dbReference>
<feature type="domain" description="Homeobox" evidence="7">
    <location>
        <begin position="172"/>
        <end position="220"/>
    </location>
</feature>
<reference evidence="8" key="1">
    <citation type="submission" date="2020-11" db="EMBL/GenBank/DDBJ databases">
        <authorList>
            <person name="Whitehead M."/>
        </authorList>
    </citation>
    <scope>NUCLEOTIDE SEQUENCE</scope>
    <source>
        <strain evidence="8">EGII</strain>
    </source>
</reference>
<evidence type="ECO:0000256" key="4">
    <source>
        <dbReference type="ARBA" id="ARBA00023163"/>
    </source>
</evidence>
<dbReference type="AlphaFoldDB" id="A0A811U5M8"/>
<evidence type="ECO:0000256" key="5">
    <source>
        <dbReference type="PROSITE-ProRule" id="PRU00108"/>
    </source>
</evidence>
<dbReference type="EMBL" id="CAJHJT010000001">
    <property type="protein sequence ID" value="CAD6994522.1"/>
    <property type="molecule type" value="Genomic_DNA"/>
</dbReference>
<dbReference type="PANTHER" id="PTHR24328">
    <property type="entry name" value="HOMEOBOX PROTEIN MOX"/>
    <property type="match status" value="1"/>
</dbReference>
<dbReference type="InterPro" id="IPR009057">
    <property type="entry name" value="Homeodomain-like_sf"/>
</dbReference>
<sequence length="220" mass="24984">MSITNSLVSRSFLHNDLLSMDMETFCNCSGYNFDITTTYSNYYSQNKKIQSSINIRNGFEGLNENYSLFANNVTEPKNSLVWNYDNYTPDPPAVCGVQNSNAKHCEFKKLNESIASVEWNSSPHNLTSDNKNYKFQLLTNSKGNNLDSPLATDISDAKLCGVSVSSNTRNVGANRKERTAFTKDQIRELEAEFLHSNYLTRLRRYEIAVALDLTERQVRA</sequence>
<keyword evidence="9" id="KW-1185">Reference proteome</keyword>
<dbReference type="SMART" id="SM00389">
    <property type="entry name" value="HOX"/>
    <property type="match status" value="1"/>
</dbReference>
<evidence type="ECO:0000313" key="8">
    <source>
        <dbReference type="EMBL" id="CAD6994522.1"/>
    </source>
</evidence>
<keyword evidence="5 6" id="KW-0371">Homeobox</keyword>
<dbReference type="Gene3D" id="1.10.10.60">
    <property type="entry name" value="Homeodomain-like"/>
    <property type="match status" value="1"/>
</dbReference>
<evidence type="ECO:0000256" key="3">
    <source>
        <dbReference type="ARBA" id="ARBA00023015"/>
    </source>
</evidence>
<dbReference type="InterPro" id="IPR042634">
    <property type="entry name" value="MOX-1/MOX-2"/>
</dbReference>
<name>A0A811U5M8_CERCA</name>
<keyword evidence="2" id="KW-0217">Developmental protein</keyword>
<accession>A0A811U5M8</accession>
<keyword evidence="5 6" id="KW-0539">Nucleus</keyword>
<evidence type="ECO:0000259" key="7">
    <source>
        <dbReference type="PROSITE" id="PS50071"/>
    </source>
</evidence>
<dbReference type="GO" id="GO:0000978">
    <property type="term" value="F:RNA polymerase II cis-regulatory region sequence-specific DNA binding"/>
    <property type="evidence" value="ECO:0007669"/>
    <property type="project" value="TreeGrafter"/>
</dbReference>
<keyword evidence="4" id="KW-0804">Transcription</keyword>
<proteinExistence type="predicted"/>
<evidence type="ECO:0000256" key="1">
    <source>
        <dbReference type="ARBA" id="ARBA00004123"/>
    </source>
</evidence>
<evidence type="ECO:0000256" key="6">
    <source>
        <dbReference type="RuleBase" id="RU000682"/>
    </source>
</evidence>
<dbReference type="GO" id="GO:0000981">
    <property type="term" value="F:DNA-binding transcription factor activity, RNA polymerase II-specific"/>
    <property type="evidence" value="ECO:0007669"/>
    <property type="project" value="TreeGrafter"/>
</dbReference>
<comment type="subcellular location">
    <subcellularLocation>
        <location evidence="1 5 6">Nucleus</location>
    </subcellularLocation>
</comment>
<dbReference type="CDD" id="cd00086">
    <property type="entry name" value="homeodomain"/>
    <property type="match status" value="1"/>
</dbReference>
<organism evidence="8 9">
    <name type="scientific">Ceratitis capitata</name>
    <name type="common">Mediterranean fruit fly</name>
    <name type="synonym">Tephritis capitata</name>
    <dbReference type="NCBI Taxonomy" id="7213"/>
    <lineage>
        <taxon>Eukaryota</taxon>
        <taxon>Metazoa</taxon>
        <taxon>Ecdysozoa</taxon>
        <taxon>Arthropoda</taxon>
        <taxon>Hexapoda</taxon>
        <taxon>Insecta</taxon>
        <taxon>Pterygota</taxon>
        <taxon>Neoptera</taxon>
        <taxon>Endopterygota</taxon>
        <taxon>Diptera</taxon>
        <taxon>Brachycera</taxon>
        <taxon>Muscomorpha</taxon>
        <taxon>Tephritoidea</taxon>
        <taxon>Tephritidae</taxon>
        <taxon>Ceratitis</taxon>
        <taxon>Ceratitis</taxon>
    </lineage>
</organism>
<dbReference type="GO" id="GO:0005634">
    <property type="term" value="C:nucleus"/>
    <property type="evidence" value="ECO:0007669"/>
    <property type="project" value="UniProtKB-SubCell"/>
</dbReference>
<dbReference type="OrthoDB" id="6159439at2759"/>
<dbReference type="Proteomes" id="UP000606786">
    <property type="component" value="Unassembled WGS sequence"/>
</dbReference>
<dbReference type="PANTHER" id="PTHR24328:SF7">
    <property type="entry name" value="BUTTONLESS"/>
    <property type="match status" value="1"/>
</dbReference>
<comment type="caution">
    <text evidence="8">The sequence shown here is derived from an EMBL/GenBank/DDBJ whole genome shotgun (WGS) entry which is preliminary data.</text>
</comment>
<evidence type="ECO:0000256" key="2">
    <source>
        <dbReference type="ARBA" id="ARBA00022473"/>
    </source>
</evidence>